<dbReference type="HAMAP" id="MF_00265">
    <property type="entry name" value="VapC_Nob1"/>
    <property type="match status" value="1"/>
</dbReference>
<keyword evidence="1 6" id="KW-1277">Toxin-antitoxin system</keyword>
<keyword evidence="4 6" id="KW-0378">Hydrolase</keyword>
<keyword evidence="6" id="KW-0800">Toxin</keyword>
<sequence>MMLVDSSVWIDFFNGKRTPESDLLESALGNVQILIGDLIYMEVLQGFKIQRDFNTARRLLDLLEFKNLGGKDTVLLATDLFRTLRSKGITVRKTVDTVIAAFCIQARIPLLHRDRDFDPFEKHCGLKAVRTGL</sequence>
<feature type="binding site" evidence="6">
    <location>
        <position position="96"/>
    </location>
    <ligand>
        <name>Mg(2+)</name>
        <dbReference type="ChEBI" id="CHEBI:18420"/>
    </ligand>
</feature>
<dbReference type="PANTHER" id="PTHR42740">
    <property type="entry name" value="RIBONUCLEASE VAPC3"/>
    <property type="match status" value="1"/>
</dbReference>
<evidence type="ECO:0000256" key="5">
    <source>
        <dbReference type="ARBA" id="ARBA00022842"/>
    </source>
</evidence>
<protein>
    <recommendedName>
        <fullName evidence="6">Ribonuclease VapC</fullName>
        <shortName evidence="6">RNase VapC</shortName>
        <ecNumber evidence="6">3.1.-.-</ecNumber>
    </recommendedName>
    <alternativeName>
        <fullName evidence="6">Toxin VapC</fullName>
    </alternativeName>
</protein>
<evidence type="ECO:0000313" key="9">
    <source>
        <dbReference type="Proteomes" id="UP000460298"/>
    </source>
</evidence>
<comment type="caution">
    <text evidence="8">The sequence shown here is derived from an EMBL/GenBank/DDBJ whole genome shotgun (WGS) entry which is preliminary data.</text>
</comment>
<reference evidence="8 9" key="1">
    <citation type="submission" date="2019-10" db="EMBL/GenBank/DDBJ databases">
        <title>Extracellular Electron Transfer in a Candidatus Methanoperedens spp. Enrichment Culture.</title>
        <authorList>
            <person name="Berger S."/>
            <person name="Rangel Shaw D."/>
            <person name="Berben T."/>
            <person name="In 'T Zandt M."/>
            <person name="Frank J."/>
            <person name="Reimann J."/>
            <person name="Jetten M.S.M."/>
            <person name="Welte C.U."/>
        </authorList>
    </citation>
    <scope>NUCLEOTIDE SEQUENCE [LARGE SCALE GENOMIC DNA]</scope>
    <source>
        <strain evidence="8">SB12</strain>
    </source>
</reference>
<name>A0A833GZW0_9LEPT</name>
<dbReference type="GO" id="GO:0016787">
    <property type="term" value="F:hydrolase activity"/>
    <property type="evidence" value="ECO:0007669"/>
    <property type="project" value="UniProtKB-KW"/>
</dbReference>
<dbReference type="Gene3D" id="3.40.50.1010">
    <property type="entry name" value="5'-nuclease"/>
    <property type="match status" value="1"/>
</dbReference>
<proteinExistence type="inferred from homology"/>
<dbReference type="CDD" id="cd18760">
    <property type="entry name" value="PIN_MtVapC3-like"/>
    <property type="match status" value="1"/>
</dbReference>
<evidence type="ECO:0000256" key="1">
    <source>
        <dbReference type="ARBA" id="ARBA00022649"/>
    </source>
</evidence>
<evidence type="ECO:0000259" key="7">
    <source>
        <dbReference type="Pfam" id="PF01850"/>
    </source>
</evidence>
<keyword evidence="2 6" id="KW-0540">Nuclease</keyword>
<dbReference type="GO" id="GO:0000287">
    <property type="term" value="F:magnesium ion binding"/>
    <property type="evidence" value="ECO:0007669"/>
    <property type="project" value="UniProtKB-UniRule"/>
</dbReference>
<dbReference type="GO" id="GO:0004540">
    <property type="term" value="F:RNA nuclease activity"/>
    <property type="evidence" value="ECO:0007669"/>
    <property type="project" value="InterPro"/>
</dbReference>
<comment type="cofactor">
    <cofactor evidence="6">
        <name>Mg(2+)</name>
        <dbReference type="ChEBI" id="CHEBI:18420"/>
    </cofactor>
</comment>
<dbReference type="InterPro" id="IPR022907">
    <property type="entry name" value="VapC_family"/>
</dbReference>
<dbReference type="EMBL" id="WBUI01000016">
    <property type="protein sequence ID" value="KAB2931006.1"/>
    <property type="molecule type" value="Genomic_DNA"/>
</dbReference>
<dbReference type="SUPFAM" id="SSF88723">
    <property type="entry name" value="PIN domain-like"/>
    <property type="match status" value="1"/>
</dbReference>
<comment type="function">
    <text evidence="6">Toxic component of a toxin-antitoxin (TA) system. An RNase.</text>
</comment>
<dbReference type="InterPro" id="IPR051749">
    <property type="entry name" value="PINc/VapC_TA_RNase"/>
</dbReference>
<evidence type="ECO:0000256" key="6">
    <source>
        <dbReference type="HAMAP-Rule" id="MF_00265"/>
    </source>
</evidence>
<dbReference type="Pfam" id="PF01850">
    <property type="entry name" value="PIN"/>
    <property type="match status" value="1"/>
</dbReference>
<evidence type="ECO:0000256" key="4">
    <source>
        <dbReference type="ARBA" id="ARBA00022801"/>
    </source>
</evidence>
<dbReference type="PANTHER" id="PTHR42740:SF1">
    <property type="entry name" value="RIBONUCLEASE VAPC3"/>
    <property type="match status" value="1"/>
</dbReference>
<evidence type="ECO:0000256" key="3">
    <source>
        <dbReference type="ARBA" id="ARBA00022723"/>
    </source>
</evidence>
<dbReference type="InterPro" id="IPR002716">
    <property type="entry name" value="PIN_dom"/>
</dbReference>
<feature type="domain" description="PIN" evidence="7">
    <location>
        <begin position="2"/>
        <end position="118"/>
    </location>
</feature>
<dbReference type="GO" id="GO:0090729">
    <property type="term" value="F:toxin activity"/>
    <property type="evidence" value="ECO:0007669"/>
    <property type="project" value="UniProtKB-KW"/>
</dbReference>
<keyword evidence="3 6" id="KW-0479">Metal-binding</keyword>
<gene>
    <name evidence="6" type="primary">vapC</name>
    <name evidence="8" type="ORF">F9K24_15035</name>
</gene>
<accession>A0A833GZW0</accession>
<comment type="similarity">
    <text evidence="6">Belongs to the PINc/VapC protein family.</text>
</comment>
<dbReference type="EC" id="3.1.-.-" evidence="6"/>
<keyword evidence="5 6" id="KW-0460">Magnesium</keyword>
<evidence type="ECO:0000256" key="2">
    <source>
        <dbReference type="ARBA" id="ARBA00022722"/>
    </source>
</evidence>
<dbReference type="Proteomes" id="UP000460298">
    <property type="component" value="Unassembled WGS sequence"/>
</dbReference>
<organism evidence="8 9">
    <name type="scientific">Leptonema illini</name>
    <dbReference type="NCBI Taxonomy" id="183"/>
    <lineage>
        <taxon>Bacteria</taxon>
        <taxon>Pseudomonadati</taxon>
        <taxon>Spirochaetota</taxon>
        <taxon>Spirochaetia</taxon>
        <taxon>Leptospirales</taxon>
        <taxon>Leptospiraceae</taxon>
        <taxon>Leptonema</taxon>
    </lineage>
</organism>
<dbReference type="InterPro" id="IPR029060">
    <property type="entry name" value="PIN-like_dom_sf"/>
</dbReference>
<evidence type="ECO:0000313" key="8">
    <source>
        <dbReference type="EMBL" id="KAB2931006.1"/>
    </source>
</evidence>
<feature type="binding site" evidence="6">
    <location>
        <position position="5"/>
    </location>
    <ligand>
        <name>Mg(2+)</name>
        <dbReference type="ChEBI" id="CHEBI:18420"/>
    </ligand>
</feature>
<dbReference type="AlphaFoldDB" id="A0A833GZW0"/>